<name>A0A5E4LML1_9ARCH</name>
<evidence type="ECO:0000256" key="3">
    <source>
        <dbReference type="ARBA" id="ARBA00022694"/>
    </source>
</evidence>
<dbReference type="PANTHER" id="PTHR11082:SF25">
    <property type="entry name" value="DUS-LIKE FMN-BINDING DOMAIN-CONTAINING PROTEIN"/>
    <property type="match status" value="1"/>
</dbReference>
<comment type="caution">
    <text evidence="6">The sequence shown here is derived from an EMBL/GenBank/DDBJ whole genome shotgun (WGS) entry which is preliminary data.</text>
</comment>
<organism evidence="6 7">
    <name type="scientific">Candidatus Bilamarchaeum dharawalense</name>
    <dbReference type="NCBI Taxonomy" id="2885759"/>
    <lineage>
        <taxon>Archaea</taxon>
        <taxon>Candidatus Micrarchaeota</taxon>
        <taxon>Candidatus Micrarchaeia</taxon>
        <taxon>Candidatus Anstonellales</taxon>
        <taxon>Candidatus Bilamarchaeaceae</taxon>
        <taxon>Candidatus Bilamarchaeum</taxon>
    </lineage>
</organism>
<evidence type="ECO:0000313" key="6">
    <source>
        <dbReference type="EMBL" id="VVC03214.1"/>
    </source>
</evidence>
<dbReference type="SUPFAM" id="SSF51395">
    <property type="entry name" value="FMN-linked oxidoreductases"/>
    <property type="match status" value="1"/>
</dbReference>
<dbReference type="EC" id="1.3.1.-" evidence="6"/>
<evidence type="ECO:0000313" key="7">
    <source>
        <dbReference type="Proteomes" id="UP000789941"/>
    </source>
</evidence>
<dbReference type="EMBL" id="CABMJJ010000007">
    <property type="protein sequence ID" value="VVC03214.1"/>
    <property type="molecule type" value="Genomic_DNA"/>
</dbReference>
<accession>A0A5E4LML1</accession>
<protein>
    <submittedName>
        <fullName evidence="6">tRNA-dihydrouridine synthase B</fullName>
        <ecNumber evidence="6">1.3.1.-</ecNumber>
    </submittedName>
</protein>
<reference evidence="6 7" key="1">
    <citation type="submission" date="2019-08" db="EMBL/GenBank/DDBJ databases">
        <authorList>
            <person name="Vazquez-Campos X."/>
        </authorList>
    </citation>
    <scope>NUCLEOTIDE SEQUENCE [LARGE SCALE GENOMIC DNA]</scope>
    <source>
        <strain evidence="6">LFW-283_2</strain>
    </source>
</reference>
<evidence type="ECO:0000259" key="5">
    <source>
        <dbReference type="Pfam" id="PF01207"/>
    </source>
</evidence>
<dbReference type="InterPro" id="IPR035587">
    <property type="entry name" value="DUS-like_FMN-bd"/>
</dbReference>
<dbReference type="PANTHER" id="PTHR11082">
    <property type="entry name" value="TRNA-DIHYDROURIDINE SYNTHASE"/>
    <property type="match status" value="1"/>
</dbReference>
<dbReference type="InterPro" id="IPR001269">
    <property type="entry name" value="DUS_fam"/>
</dbReference>
<dbReference type="Gene3D" id="3.20.20.70">
    <property type="entry name" value="Aldolase class I"/>
    <property type="match status" value="1"/>
</dbReference>
<dbReference type="Proteomes" id="UP000789941">
    <property type="component" value="Unassembled WGS sequence"/>
</dbReference>
<feature type="domain" description="DUS-like FMN-binding" evidence="5">
    <location>
        <begin position="7"/>
        <end position="281"/>
    </location>
</feature>
<dbReference type="GO" id="GO:0050660">
    <property type="term" value="F:flavin adenine dinucleotide binding"/>
    <property type="evidence" value="ECO:0007669"/>
    <property type="project" value="InterPro"/>
</dbReference>
<dbReference type="GO" id="GO:0017150">
    <property type="term" value="F:tRNA dihydrouridine synthase activity"/>
    <property type="evidence" value="ECO:0007669"/>
    <property type="project" value="InterPro"/>
</dbReference>
<gene>
    <name evidence="6" type="primary">dusB</name>
    <name evidence="6" type="ORF">LFW2832_00234</name>
</gene>
<dbReference type="Pfam" id="PF01207">
    <property type="entry name" value="Dus"/>
    <property type="match status" value="1"/>
</dbReference>
<dbReference type="InterPro" id="IPR013785">
    <property type="entry name" value="Aldolase_TIM"/>
</dbReference>
<evidence type="ECO:0000256" key="4">
    <source>
        <dbReference type="ARBA" id="ARBA00023002"/>
    </source>
</evidence>
<keyword evidence="3" id="KW-0819">tRNA processing</keyword>
<keyword evidence="2" id="KW-0288">FMN</keyword>
<evidence type="ECO:0000256" key="1">
    <source>
        <dbReference type="ARBA" id="ARBA00022630"/>
    </source>
</evidence>
<dbReference type="AlphaFoldDB" id="A0A5E4LML1"/>
<sequence length="297" mass="32886">MVYANYLAPIDEYTNLPFRLLCQKYNACATCAPLVNSTAIARGEKIGRVDAHRDETNIGIQLVGNNPADIGRSMEILAEKMPFVSWFNLNCGCPSVRTRDSGGGGALLDQPEIIEKLIGEMKKHTKKPVSVKIRLKHSIKETVVLCKKIEAAGVNFIIIHGRTVKQGYSGKCNWNEIKMINEQLEVPVVGNGDIQSLEQGNGLVKEGYCDSFMIGRAAMTNPMIFAGKQPDDLKDRIKLLKDYQKLYEKYVGTVETGDMKLKAVNFVSSVAKASELRNKICRANSASMVLDILEKQN</sequence>
<proteinExistence type="predicted"/>
<evidence type="ECO:0000256" key="2">
    <source>
        <dbReference type="ARBA" id="ARBA00022643"/>
    </source>
</evidence>
<keyword evidence="1" id="KW-0285">Flavoprotein</keyword>
<dbReference type="PIRSF" id="PIRSF006621">
    <property type="entry name" value="Dus"/>
    <property type="match status" value="1"/>
</dbReference>
<dbReference type="CDD" id="cd02801">
    <property type="entry name" value="DUS_like_FMN"/>
    <property type="match status" value="1"/>
</dbReference>
<keyword evidence="4 6" id="KW-0560">Oxidoreductase</keyword>